<evidence type="ECO:0000256" key="1">
    <source>
        <dbReference type="SAM" id="Phobius"/>
    </source>
</evidence>
<dbReference type="Gene3D" id="1.10.1760.20">
    <property type="match status" value="1"/>
</dbReference>
<keyword evidence="1" id="KW-0472">Membrane</keyword>
<evidence type="ECO:0008006" key="4">
    <source>
        <dbReference type="Google" id="ProtNLM"/>
    </source>
</evidence>
<name>A0ABZ2SML2_9ENTE</name>
<dbReference type="Proteomes" id="UP000664701">
    <property type="component" value="Chromosome"/>
</dbReference>
<proteinExistence type="predicted"/>
<feature type="transmembrane region" description="Helical" evidence="1">
    <location>
        <begin position="14"/>
        <end position="31"/>
    </location>
</feature>
<sequence>MKNEQSTFFSTYEIAYLAMTVAACVVGRMLFQFIPNIQPMTAIFLILTYQLGVSRGLVVNVLSLLITNLYMGMGIWTISQILSFSVVIGCMGLLCRWPTFRKKRSLQVIFSVLAGFLYGLVIAMIDVQIYGMPQFWPYYLAGLYFDLLHGLGNGMFYFLLAPIFQQLFYHIKKKA</sequence>
<evidence type="ECO:0000313" key="2">
    <source>
        <dbReference type="EMBL" id="WYJ77054.1"/>
    </source>
</evidence>
<dbReference type="EMBL" id="CP147251">
    <property type="protein sequence ID" value="WYJ77054.1"/>
    <property type="molecule type" value="Genomic_DNA"/>
</dbReference>
<organism evidence="2 3">
    <name type="scientific">Candidatus Enterococcus lowellii</name>
    <dbReference type="NCBI Taxonomy" id="2230877"/>
    <lineage>
        <taxon>Bacteria</taxon>
        <taxon>Bacillati</taxon>
        <taxon>Bacillota</taxon>
        <taxon>Bacilli</taxon>
        <taxon>Lactobacillales</taxon>
        <taxon>Enterococcaceae</taxon>
        <taxon>Enterococcus</taxon>
    </lineage>
</organism>
<reference evidence="2 3" key="2">
    <citation type="submission" date="2024-03" db="EMBL/GenBank/DDBJ databases">
        <title>The Genome Sequence of Enterococcus sp. DIV2402.</title>
        <authorList>
            <consortium name="The Broad Institute Genomics Platform"/>
            <consortium name="The Broad Institute Microbial Omics Core"/>
            <consortium name="The Broad Institute Genomic Center for Infectious Diseases"/>
            <person name="Earl A."/>
            <person name="Manson A."/>
            <person name="Gilmore M."/>
            <person name="Schwartman J."/>
            <person name="Shea T."/>
            <person name="Abouelleil A."/>
            <person name="Cao P."/>
            <person name="Chapman S."/>
            <person name="Cusick C."/>
            <person name="Young S."/>
            <person name="Neafsey D."/>
            <person name="Nusbaum C."/>
            <person name="Birren B."/>
        </authorList>
    </citation>
    <scope>NUCLEOTIDE SEQUENCE [LARGE SCALE GENOMIC DNA]</scope>
    <source>
        <strain evidence="2 3">DIV2402</strain>
    </source>
</reference>
<keyword evidence="3" id="KW-1185">Reference proteome</keyword>
<feature type="transmembrane region" description="Helical" evidence="1">
    <location>
        <begin position="43"/>
        <end position="67"/>
    </location>
</feature>
<gene>
    <name evidence="2" type="ORF">DOK78_001692</name>
</gene>
<feature type="transmembrane region" description="Helical" evidence="1">
    <location>
        <begin position="73"/>
        <end position="94"/>
    </location>
</feature>
<evidence type="ECO:0000313" key="3">
    <source>
        <dbReference type="Proteomes" id="UP000664701"/>
    </source>
</evidence>
<feature type="transmembrane region" description="Helical" evidence="1">
    <location>
        <begin position="106"/>
        <end position="130"/>
    </location>
</feature>
<dbReference type="PROSITE" id="PS51257">
    <property type="entry name" value="PROKAR_LIPOPROTEIN"/>
    <property type="match status" value="1"/>
</dbReference>
<keyword evidence="1" id="KW-0812">Transmembrane</keyword>
<accession>A0ABZ2SML2</accession>
<dbReference type="RefSeq" id="WP_207940774.1">
    <property type="nucleotide sequence ID" value="NZ_CP147251.1"/>
</dbReference>
<keyword evidence="1" id="KW-1133">Transmembrane helix</keyword>
<protein>
    <recommendedName>
        <fullName evidence="4">ECF transporter S component</fullName>
    </recommendedName>
</protein>
<reference evidence="2 3" key="1">
    <citation type="submission" date="2021-03" db="EMBL/GenBank/DDBJ databases">
        <authorList>
            <person name="Gilmore M.S."/>
            <person name="Schwartzman J."/>
            <person name="Van Tyne D."/>
            <person name="Martin M."/>
            <person name="Earl A.M."/>
            <person name="Manson A.L."/>
            <person name="Straub T."/>
            <person name="Salamzade R."/>
            <person name="Saavedra J."/>
            <person name="Lebreton F."/>
            <person name="Prichula J."/>
            <person name="Schaufler K."/>
            <person name="Gaca A."/>
            <person name="Sgardioli B."/>
            <person name="Wagenaar J."/>
            <person name="Strong T."/>
        </authorList>
    </citation>
    <scope>NUCLEOTIDE SEQUENCE [LARGE SCALE GENOMIC DNA]</scope>
    <source>
        <strain evidence="2 3">DIV2402</strain>
    </source>
</reference>
<feature type="transmembrane region" description="Helical" evidence="1">
    <location>
        <begin position="150"/>
        <end position="169"/>
    </location>
</feature>